<dbReference type="InterPro" id="IPR000477">
    <property type="entry name" value="RT_dom"/>
</dbReference>
<evidence type="ECO:0000313" key="5">
    <source>
        <dbReference type="EMBL" id="KAK1643114.1"/>
    </source>
</evidence>
<dbReference type="Pfam" id="PF00078">
    <property type="entry name" value="RVT_1"/>
    <property type="match status" value="1"/>
</dbReference>
<dbReference type="Pfam" id="PF17919">
    <property type="entry name" value="RT_RNaseH_2"/>
    <property type="match status" value="1"/>
</dbReference>
<protein>
    <recommendedName>
        <fullName evidence="7">Reverse transcriptase domain-containing protein</fullName>
    </recommendedName>
</protein>
<dbReference type="FunFam" id="3.30.70.270:FF:000020">
    <property type="entry name" value="Transposon Tf2-6 polyprotein-like Protein"/>
    <property type="match status" value="1"/>
</dbReference>
<proteinExistence type="predicted"/>
<evidence type="ECO:0000313" key="6">
    <source>
        <dbReference type="Proteomes" id="UP001231189"/>
    </source>
</evidence>
<dbReference type="PANTHER" id="PTHR37984">
    <property type="entry name" value="PROTEIN CBG26694"/>
    <property type="match status" value="1"/>
</dbReference>
<feature type="domain" description="Reverse transcriptase" evidence="3">
    <location>
        <begin position="188"/>
        <end position="292"/>
    </location>
</feature>
<evidence type="ECO:0008006" key="7">
    <source>
        <dbReference type="Google" id="ProtNLM"/>
    </source>
</evidence>
<comment type="caution">
    <text evidence="5">The sequence shown here is derived from an EMBL/GenBank/DDBJ whole genome shotgun (WGS) entry which is preliminary data.</text>
</comment>
<keyword evidence="6" id="KW-1185">Reference proteome</keyword>
<dbReference type="EMBL" id="JAUUTY010000004">
    <property type="protein sequence ID" value="KAK1643114.1"/>
    <property type="molecule type" value="Genomic_DNA"/>
</dbReference>
<organism evidence="5 6">
    <name type="scientific">Lolium multiflorum</name>
    <name type="common">Italian ryegrass</name>
    <name type="synonym">Lolium perenne subsp. multiflorum</name>
    <dbReference type="NCBI Taxonomy" id="4521"/>
    <lineage>
        <taxon>Eukaryota</taxon>
        <taxon>Viridiplantae</taxon>
        <taxon>Streptophyta</taxon>
        <taxon>Embryophyta</taxon>
        <taxon>Tracheophyta</taxon>
        <taxon>Spermatophyta</taxon>
        <taxon>Magnoliopsida</taxon>
        <taxon>Liliopsida</taxon>
        <taxon>Poales</taxon>
        <taxon>Poaceae</taxon>
        <taxon>BOP clade</taxon>
        <taxon>Pooideae</taxon>
        <taxon>Poodae</taxon>
        <taxon>Poeae</taxon>
        <taxon>Poeae Chloroplast Group 2 (Poeae type)</taxon>
        <taxon>Loliodinae</taxon>
        <taxon>Loliinae</taxon>
        <taxon>Lolium</taxon>
    </lineage>
</organism>
<feature type="compositionally biased region" description="Low complexity" evidence="2">
    <location>
        <begin position="531"/>
        <end position="573"/>
    </location>
</feature>
<sequence length="573" mass="63404">MSRVGLRDSINLSPIEGIGEVPRQLAGRLSEASAQGKSSAVPVTSAAFLLESPTPAESTDPIRCGSFEFVPRREVLHPNSMASSHDTEAVFGGVHFVIDSGGFLRLPKAGASDSKAAPPEGAHSATTLKISPRSIQRSDQGNLDATAGQRKRRRSSHHQSITFSRADHPKAVPRPGHAALVLEAQIRRIKLKKEDQELTAFITPHGVFCYNVMTFGLKNAGATYQRCMQACLAEQIGRNIEVYIDDIVVKTKHAATLIDDLRETFDNLDRYKIKLNPKKCFFGVPGGQVLGYFISARGIEANPLKIKAILDMEPPKNLHQVQQLAGRLAALNRFIAKLGEKALPFYNLMKKSEKFEWTKEAQESFDNLKKILSTSPVLVTPREKETLLMYIAATAQVFSSVLVVEREEAGRVHGVQRPVYYLSEVLTPARQRYPHHQKLAYAVWRSARKLRHYFTEHPIKVSMNLCDAVSDNMIAYRQLYQNMEAKFEGCELKHIGRASNEEADTLANISSIPGRSVSEVITQRSIKEKTSAPPKSSANESEASSKANKLPKNLQLLLPNKSSSSSHYGPSRS</sequence>
<feature type="compositionally biased region" description="Polar residues" evidence="2">
    <location>
        <begin position="124"/>
        <end position="143"/>
    </location>
</feature>
<feature type="region of interest" description="Disordered" evidence="2">
    <location>
        <begin position="524"/>
        <end position="573"/>
    </location>
</feature>
<dbReference type="Proteomes" id="UP001231189">
    <property type="component" value="Unassembled WGS sequence"/>
</dbReference>
<evidence type="ECO:0000256" key="2">
    <source>
        <dbReference type="SAM" id="MobiDB-lite"/>
    </source>
</evidence>
<evidence type="ECO:0000259" key="4">
    <source>
        <dbReference type="Pfam" id="PF17919"/>
    </source>
</evidence>
<dbReference type="AlphaFoldDB" id="A0AAD8W6Q8"/>
<accession>A0AAD8W6Q8</accession>
<dbReference type="InterPro" id="IPR043502">
    <property type="entry name" value="DNA/RNA_pol_sf"/>
</dbReference>
<dbReference type="Gene3D" id="3.30.70.270">
    <property type="match status" value="2"/>
</dbReference>
<dbReference type="CDD" id="cd01647">
    <property type="entry name" value="RT_LTR"/>
    <property type="match status" value="1"/>
</dbReference>
<evidence type="ECO:0000259" key="3">
    <source>
        <dbReference type="Pfam" id="PF00078"/>
    </source>
</evidence>
<reference evidence="5" key="1">
    <citation type="submission" date="2023-07" db="EMBL/GenBank/DDBJ databases">
        <title>A chromosome-level genome assembly of Lolium multiflorum.</title>
        <authorList>
            <person name="Chen Y."/>
            <person name="Copetti D."/>
            <person name="Kolliker R."/>
            <person name="Studer B."/>
        </authorList>
    </citation>
    <scope>NUCLEOTIDE SEQUENCE</scope>
    <source>
        <strain evidence="5">02402/16</strain>
        <tissue evidence="5">Leaf</tissue>
    </source>
</reference>
<feature type="domain" description="Reverse transcriptase/retrotransposon-derived protein RNase H-like" evidence="4">
    <location>
        <begin position="357"/>
        <end position="461"/>
    </location>
</feature>
<dbReference type="Gene3D" id="3.10.10.10">
    <property type="entry name" value="HIV Type 1 Reverse Transcriptase, subunit A, domain 1"/>
    <property type="match status" value="1"/>
</dbReference>
<dbReference type="InterPro" id="IPR043128">
    <property type="entry name" value="Rev_trsase/Diguanyl_cyclase"/>
</dbReference>
<dbReference type="InterPro" id="IPR041577">
    <property type="entry name" value="RT_RNaseH_2"/>
</dbReference>
<feature type="region of interest" description="Disordered" evidence="2">
    <location>
        <begin position="109"/>
        <end position="174"/>
    </location>
</feature>
<name>A0AAD8W6Q8_LOLMU</name>
<dbReference type="GO" id="GO:0003824">
    <property type="term" value="F:catalytic activity"/>
    <property type="evidence" value="ECO:0007669"/>
    <property type="project" value="UniProtKB-KW"/>
</dbReference>
<evidence type="ECO:0000256" key="1">
    <source>
        <dbReference type="ARBA" id="ARBA00023268"/>
    </source>
</evidence>
<gene>
    <name evidence="5" type="ORF">QYE76_060919</name>
</gene>
<dbReference type="InterPro" id="IPR050951">
    <property type="entry name" value="Retrovirus_Pol_polyprotein"/>
</dbReference>
<dbReference type="PANTHER" id="PTHR37984:SF5">
    <property type="entry name" value="PROTEIN NYNRIN-LIKE"/>
    <property type="match status" value="1"/>
</dbReference>
<dbReference type="SUPFAM" id="SSF56672">
    <property type="entry name" value="DNA/RNA polymerases"/>
    <property type="match status" value="1"/>
</dbReference>
<keyword evidence="1" id="KW-0511">Multifunctional enzyme</keyword>